<feature type="domain" description="Cystatin" evidence="5">
    <location>
        <begin position="2"/>
        <end position="83"/>
    </location>
</feature>
<dbReference type="CDD" id="cd00042">
    <property type="entry name" value="CY"/>
    <property type="match status" value="1"/>
</dbReference>
<dbReference type="InterPro" id="IPR027214">
    <property type="entry name" value="Cystatin"/>
</dbReference>
<dbReference type="EMBL" id="BQKI01000071">
    <property type="protein sequence ID" value="GJN14807.1"/>
    <property type="molecule type" value="Genomic_DNA"/>
</dbReference>
<keyword evidence="3 4" id="KW-0789">Thiol protease inhibitor</keyword>
<organism evidence="6 7">
    <name type="scientific">Eleusine coracana subsp. coracana</name>
    <dbReference type="NCBI Taxonomy" id="191504"/>
    <lineage>
        <taxon>Eukaryota</taxon>
        <taxon>Viridiplantae</taxon>
        <taxon>Streptophyta</taxon>
        <taxon>Embryophyta</taxon>
        <taxon>Tracheophyta</taxon>
        <taxon>Spermatophyta</taxon>
        <taxon>Magnoliopsida</taxon>
        <taxon>Liliopsida</taxon>
        <taxon>Poales</taxon>
        <taxon>Poaceae</taxon>
        <taxon>PACMAD clade</taxon>
        <taxon>Chloridoideae</taxon>
        <taxon>Cynodonteae</taxon>
        <taxon>Eleusininae</taxon>
        <taxon>Eleusine</taxon>
    </lineage>
</organism>
<dbReference type="InterPro" id="IPR000010">
    <property type="entry name" value="Cystatin_dom"/>
</dbReference>
<dbReference type="Proteomes" id="UP001054889">
    <property type="component" value="Unassembled WGS sequence"/>
</dbReference>
<evidence type="ECO:0000256" key="1">
    <source>
        <dbReference type="ARBA" id="ARBA00007233"/>
    </source>
</evidence>
<dbReference type="PROSITE" id="PS00287">
    <property type="entry name" value="CYSTATIN"/>
    <property type="match status" value="1"/>
</dbReference>
<dbReference type="GO" id="GO:0004869">
    <property type="term" value="F:cysteine-type endopeptidase inhibitor activity"/>
    <property type="evidence" value="ECO:0007669"/>
    <property type="project" value="UniProtKB-KW"/>
</dbReference>
<evidence type="ECO:0000313" key="7">
    <source>
        <dbReference type="Proteomes" id="UP001054889"/>
    </source>
</evidence>
<name>A0AAV5DWH1_ELECO</name>
<dbReference type="Pfam" id="PF16845">
    <property type="entry name" value="SQAPI"/>
    <property type="match status" value="1"/>
</dbReference>
<evidence type="ECO:0000256" key="2">
    <source>
        <dbReference type="ARBA" id="ARBA00022690"/>
    </source>
</evidence>
<reference evidence="6" key="1">
    <citation type="journal article" date="2018" name="DNA Res.">
        <title>Multiple hybrid de novo genome assembly of finger millet, an orphan allotetraploid crop.</title>
        <authorList>
            <person name="Hatakeyama M."/>
            <person name="Aluri S."/>
            <person name="Balachadran M.T."/>
            <person name="Sivarajan S.R."/>
            <person name="Patrignani A."/>
            <person name="Gruter S."/>
            <person name="Poveda L."/>
            <person name="Shimizu-Inatsugi R."/>
            <person name="Baeten J."/>
            <person name="Francoijs K.J."/>
            <person name="Nataraja K.N."/>
            <person name="Reddy Y.A.N."/>
            <person name="Phadnis S."/>
            <person name="Ravikumar R.L."/>
            <person name="Schlapbach R."/>
            <person name="Sreeman S.M."/>
            <person name="Shimizu K.K."/>
        </authorList>
    </citation>
    <scope>NUCLEOTIDE SEQUENCE</scope>
</reference>
<dbReference type="SMART" id="SM00043">
    <property type="entry name" value="CY"/>
    <property type="match status" value="1"/>
</dbReference>
<evidence type="ECO:0000313" key="6">
    <source>
        <dbReference type="EMBL" id="GJN14807.1"/>
    </source>
</evidence>
<reference evidence="6" key="2">
    <citation type="submission" date="2021-12" db="EMBL/GenBank/DDBJ databases">
        <title>Resequencing data analysis of finger millet.</title>
        <authorList>
            <person name="Hatakeyama M."/>
            <person name="Aluri S."/>
            <person name="Balachadran M.T."/>
            <person name="Sivarajan S.R."/>
            <person name="Poveda L."/>
            <person name="Shimizu-Inatsugi R."/>
            <person name="Schlapbach R."/>
            <person name="Sreeman S.M."/>
            <person name="Shimizu K.K."/>
        </authorList>
    </citation>
    <scope>NUCLEOTIDE SEQUENCE</scope>
</reference>
<dbReference type="PANTHER" id="PTHR11413">
    <property type="entry name" value="CYSTATIN FAMILY MEMBER"/>
    <property type="match status" value="1"/>
</dbReference>
<dbReference type="SUPFAM" id="SSF54403">
    <property type="entry name" value="Cystatin/monellin"/>
    <property type="match status" value="1"/>
</dbReference>
<keyword evidence="2 4" id="KW-0646">Protease inhibitor</keyword>
<comment type="caution">
    <text evidence="6">The sequence shown here is derived from an EMBL/GenBank/DDBJ whole genome shotgun (WGS) entry which is preliminary data.</text>
</comment>
<dbReference type="PANTHER" id="PTHR11413:SF104">
    <property type="entry name" value="CYSTEINE PROTEINASE INHIBITOR 2"/>
    <property type="match status" value="1"/>
</dbReference>
<protein>
    <recommendedName>
        <fullName evidence="4">Cysteine proteinase inhibitor</fullName>
    </recommendedName>
</protein>
<dbReference type="Gene3D" id="3.10.450.10">
    <property type="match status" value="1"/>
</dbReference>
<dbReference type="InterPro" id="IPR018073">
    <property type="entry name" value="Prot_inh_cystat_CS"/>
</dbReference>
<gene>
    <name evidence="6" type="primary">gb01669</name>
    <name evidence="6" type="ORF">PR202_gb01669</name>
</gene>
<dbReference type="InterPro" id="IPR046350">
    <property type="entry name" value="Cystatin_sf"/>
</dbReference>
<keyword evidence="7" id="KW-1185">Reference proteome</keyword>
<evidence type="ECO:0000256" key="4">
    <source>
        <dbReference type="RuleBase" id="RU362130"/>
    </source>
</evidence>
<comment type="similarity">
    <text evidence="1 4">Belongs to the cystatin family. Phytocystatin subfamily.</text>
</comment>
<proteinExistence type="inferred from homology"/>
<evidence type="ECO:0000259" key="5">
    <source>
        <dbReference type="SMART" id="SM00043"/>
    </source>
</evidence>
<dbReference type="AlphaFoldDB" id="A0AAV5DWH1"/>
<evidence type="ECO:0000256" key="3">
    <source>
        <dbReference type="ARBA" id="ARBA00022704"/>
    </source>
</evidence>
<sequence length="139" mass="15676">MRLAPGRENNLKYIELARFAVTEHNSKTNGMLEFERLVKVRTQVVAGVLYYFTVEVKEGGTKKLYESTVWETNLKTLTSFRPIATETTAAALHKLTSLLHIFMLRSCSQEMNQSFRTVKLSPSSQCDFPSKLELVVAGG</sequence>
<accession>A0AAV5DWH1</accession>